<name>A0A9D2SIM6_9FIRM</name>
<dbReference type="InterPro" id="IPR036034">
    <property type="entry name" value="PDZ_sf"/>
</dbReference>
<comment type="caution">
    <text evidence="2">The sequence shown here is derived from an EMBL/GenBank/DDBJ whole genome shotgun (WGS) entry which is preliminary data.</text>
</comment>
<dbReference type="EMBL" id="DWWT01000047">
    <property type="protein sequence ID" value="HJC06428.1"/>
    <property type="molecule type" value="Genomic_DNA"/>
</dbReference>
<evidence type="ECO:0000259" key="1">
    <source>
        <dbReference type="PROSITE" id="PS50106"/>
    </source>
</evidence>
<sequence>MKKKEKGHIISRVEPGSIGEELSLEPGDRLLAVNGEEVEDIFDYEYYVESPSVTLLVEKASGEEWELEIENDGEDLGLSFENGLMSQYRSCSNKCIFCFIDQMPPGMRETLYFKDDDSRLSFLQGNYITLTNMKEKDIDRIIRFKLAPVNISVHTTNPDLRCRMLNNRFAGKTLGYMDRLYRAGIPMNGQIVLCKGINDGEELEQTIRDLSAYLPYMESLSVVPVGLSKYRDGLYPLEPFSKEDAGAVIDRIEGWQKRIFAEHGTHFVHASDEFYILAERPLPEAGRYDGYIQLENGVGMLRLLAEEVREALAEEMPEPVKAGTVSVATGRLAYPYICRIAEWVRERFPQRIIRVYPVKNDFFGPMITVSGLLTGRDIVAQLKGADLGDCLLLPENMFRAGEEVFLDDMTRTDAENALQVRARIVKSSGRDLVFALLFPERESDAEHARSLPGEAYGYEGYELDEISDAEGGVQ</sequence>
<dbReference type="Gene3D" id="3.20.20.70">
    <property type="entry name" value="Aldolase class I"/>
    <property type="match status" value="1"/>
</dbReference>
<reference evidence="2" key="1">
    <citation type="journal article" date="2021" name="PeerJ">
        <title>Extensive microbial diversity within the chicken gut microbiome revealed by metagenomics and culture.</title>
        <authorList>
            <person name="Gilroy R."/>
            <person name="Ravi A."/>
            <person name="Getino M."/>
            <person name="Pursley I."/>
            <person name="Horton D.L."/>
            <person name="Alikhan N.F."/>
            <person name="Baker D."/>
            <person name="Gharbi K."/>
            <person name="Hall N."/>
            <person name="Watson M."/>
            <person name="Adriaenssens E.M."/>
            <person name="Foster-Nyarko E."/>
            <person name="Jarju S."/>
            <person name="Secka A."/>
            <person name="Antonio M."/>
            <person name="Oren A."/>
            <person name="Chaudhuri R.R."/>
            <person name="La Ragione R."/>
            <person name="Hildebrand F."/>
            <person name="Pallen M.J."/>
        </authorList>
    </citation>
    <scope>NUCLEOTIDE SEQUENCE</scope>
    <source>
        <strain evidence="2">CHK180-15479</strain>
    </source>
</reference>
<dbReference type="Pfam" id="PF17820">
    <property type="entry name" value="PDZ_6"/>
    <property type="match status" value="1"/>
</dbReference>
<dbReference type="Gene3D" id="2.30.42.10">
    <property type="match status" value="1"/>
</dbReference>
<dbReference type="SUPFAM" id="SSF102114">
    <property type="entry name" value="Radical SAM enzymes"/>
    <property type="match status" value="1"/>
</dbReference>
<dbReference type="Proteomes" id="UP000823910">
    <property type="component" value="Unassembled WGS sequence"/>
</dbReference>
<protein>
    <submittedName>
        <fullName evidence="2">DUF512 domain-containing protein</fullName>
    </submittedName>
</protein>
<reference evidence="2" key="2">
    <citation type="submission" date="2021-04" db="EMBL/GenBank/DDBJ databases">
        <authorList>
            <person name="Gilroy R."/>
        </authorList>
    </citation>
    <scope>NUCLEOTIDE SEQUENCE</scope>
    <source>
        <strain evidence="2">CHK180-15479</strain>
    </source>
</reference>
<evidence type="ECO:0000313" key="3">
    <source>
        <dbReference type="Proteomes" id="UP000823910"/>
    </source>
</evidence>
<evidence type="ECO:0000313" key="2">
    <source>
        <dbReference type="EMBL" id="HJC06428.1"/>
    </source>
</evidence>
<dbReference type="Pfam" id="PF04459">
    <property type="entry name" value="DUF512"/>
    <property type="match status" value="1"/>
</dbReference>
<dbReference type="SUPFAM" id="SSF50156">
    <property type="entry name" value="PDZ domain-like"/>
    <property type="match status" value="1"/>
</dbReference>
<dbReference type="InterPro" id="IPR041489">
    <property type="entry name" value="PDZ_6"/>
</dbReference>
<dbReference type="InterPro" id="IPR001478">
    <property type="entry name" value="PDZ"/>
</dbReference>
<dbReference type="InterPro" id="IPR007549">
    <property type="entry name" value="DUF512"/>
</dbReference>
<dbReference type="AlphaFoldDB" id="A0A9D2SIM6"/>
<dbReference type="InterPro" id="IPR013785">
    <property type="entry name" value="Aldolase_TIM"/>
</dbReference>
<dbReference type="Pfam" id="PF19238">
    <property type="entry name" value="Radical_SAM_2"/>
    <property type="match status" value="1"/>
</dbReference>
<accession>A0A9D2SIM6</accession>
<proteinExistence type="predicted"/>
<organism evidence="2 3">
    <name type="scientific">Candidatus Enterocloster excrementipullorum</name>
    <dbReference type="NCBI Taxonomy" id="2838559"/>
    <lineage>
        <taxon>Bacteria</taxon>
        <taxon>Bacillati</taxon>
        <taxon>Bacillota</taxon>
        <taxon>Clostridia</taxon>
        <taxon>Lachnospirales</taxon>
        <taxon>Lachnospiraceae</taxon>
        <taxon>Enterocloster</taxon>
    </lineage>
</organism>
<dbReference type="InterPro" id="IPR058240">
    <property type="entry name" value="rSAM_sf"/>
</dbReference>
<gene>
    <name evidence="2" type="ORF">H9704_09780</name>
</gene>
<dbReference type="PROSITE" id="PS50106">
    <property type="entry name" value="PDZ"/>
    <property type="match status" value="1"/>
</dbReference>
<feature type="domain" description="PDZ" evidence="1">
    <location>
        <begin position="1"/>
        <end position="41"/>
    </location>
</feature>
<dbReference type="InterPro" id="IPR045375">
    <property type="entry name" value="Put_radical_SAM-like_N"/>
</dbReference>